<comment type="catalytic activity">
    <reaction evidence="6">
        <text>a 2'-deoxyadenosine in DNA + S-adenosyl-L-methionine = an N(6)-methyl-2'-deoxyadenosine in DNA + S-adenosyl-L-homocysteine + H(+)</text>
        <dbReference type="Rhea" id="RHEA:15197"/>
        <dbReference type="Rhea" id="RHEA-COMP:12418"/>
        <dbReference type="Rhea" id="RHEA-COMP:12419"/>
        <dbReference type="ChEBI" id="CHEBI:15378"/>
        <dbReference type="ChEBI" id="CHEBI:57856"/>
        <dbReference type="ChEBI" id="CHEBI:59789"/>
        <dbReference type="ChEBI" id="CHEBI:90615"/>
        <dbReference type="ChEBI" id="CHEBI:90616"/>
        <dbReference type="EC" id="2.1.1.72"/>
    </reaction>
</comment>
<accession>A0A9X3FV58</accession>
<protein>
    <recommendedName>
        <fullName evidence="1">site-specific DNA-methyltransferase (adenine-specific)</fullName>
        <ecNumber evidence="1">2.1.1.72</ecNumber>
    </recommendedName>
</protein>
<dbReference type="Gene3D" id="3.40.50.150">
    <property type="entry name" value="Vaccinia Virus protein VP39"/>
    <property type="match status" value="1"/>
</dbReference>
<dbReference type="InterPro" id="IPR029063">
    <property type="entry name" value="SAM-dependent_MTases_sf"/>
</dbReference>
<dbReference type="AlphaFoldDB" id="A0A9X3FV58"/>
<dbReference type="Pfam" id="PF02384">
    <property type="entry name" value="N6_Mtase"/>
    <property type="match status" value="1"/>
</dbReference>
<organism evidence="8 9">
    <name type="scientific">Aerococcus kribbianus</name>
    <dbReference type="NCBI Taxonomy" id="2999064"/>
    <lineage>
        <taxon>Bacteria</taxon>
        <taxon>Bacillati</taxon>
        <taxon>Bacillota</taxon>
        <taxon>Bacilli</taxon>
        <taxon>Lactobacillales</taxon>
        <taxon>Aerococcaceae</taxon>
        <taxon>Aerococcus</taxon>
    </lineage>
</organism>
<reference evidence="8" key="1">
    <citation type="submission" date="2022-12" db="EMBL/GenBank/DDBJ databases">
        <title>Description and comparative metabolic analysis of Aerococcus sp. nov., isolated from the feces of a pig.</title>
        <authorList>
            <person name="Chang Y.-H."/>
        </authorList>
    </citation>
    <scope>NUCLEOTIDE SEQUENCE</scope>
    <source>
        <strain evidence="8">YH-aer222</strain>
    </source>
</reference>
<dbReference type="PANTHER" id="PTHR33841">
    <property type="entry name" value="DNA METHYLTRANSFERASE YEEA-RELATED"/>
    <property type="match status" value="1"/>
</dbReference>
<dbReference type="EC" id="2.1.1.72" evidence="1"/>
<dbReference type="GO" id="GO:0003677">
    <property type="term" value="F:DNA binding"/>
    <property type="evidence" value="ECO:0007669"/>
    <property type="project" value="UniProtKB-KW"/>
</dbReference>
<keyword evidence="9" id="KW-1185">Reference proteome</keyword>
<keyword evidence="5" id="KW-0238">DNA-binding</keyword>
<name>A0A9X3FV58_9LACT</name>
<evidence type="ECO:0000256" key="2">
    <source>
        <dbReference type="ARBA" id="ARBA00022603"/>
    </source>
</evidence>
<gene>
    <name evidence="8" type="ORF">OW157_00820</name>
</gene>
<keyword evidence="2 8" id="KW-0489">Methyltransferase</keyword>
<dbReference type="RefSeq" id="WP_268751435.1">
    <property type="nucleotide sequence ID" value="NZ_JAPRFQ010000001.1"/>
</dbReference>
<proteinExistence type="predicted"/>
<dbReference type="InterPro" id="IPR050953">
    <property type="entry name" value="N4_N6_ade-DNA_methylase"/>
</dbReference>
<dbReference type="GO" id="GO:0032259">
    <property type="term" value="P:methylation"/>
    <property type="evidence" value="ECO:0007669"/>
    <property type="project" value="UniProtKB-KW"/>
</dbReference>
<dbReference type="GO" id="GO:0009307">
    <property type="term" value="P:DNA restriction-modification system"/>
    <property type="evidence" value="ECO:0007669"/>
    <property type="project" value="UniProtKB-KW"/>
</dbReference>
<dbReference type="PANTHER" id="PTHR33841:SF6">
    <property type="entry name" value="TYPE II METHYLTRANSFERASE M.HINDII"/>
    <property type="match status" value="1"/>
</dbReference>
<evidence type="ECO:0000256" key="4">
    <source>
        <dbReference type="ARBA" id="ARBA00022747"/>
    </source>
</evidence>
<dbReference type="Proteomes" id="UP001146670">
    <property type="component" value="Unassembled WGS sequence"/>
</dbReference>
<dbReference type="EMBL" id="JAPRFR010000001">
    <property type="protein sequence ID" value="MCZ0725107.1"/>
    <property type="molecule type" value="Genomic_DNA"/>
</dbReference>
<keyword evidence="3" id="KW-0808">Transferase</keyword>
<dbReference type="GO" id="GO:0008170">
    <property type="term" value="F:N-methyltransferase activity"/>
    <property type="evidence" value="ECO:0007669"/>
    <property type="project" value="InterPro"/>
</dbReference>
<evidence type="ECO:0000256" key="6">
    <source>
        <dbReference type="ARBA" id="ARBA00047942"/>
    </source>
</evidence>
<dbReference type="SUPFAM" id="SSF53335">
    <property type="entry name" value="S-adenosyl-L-methionine-dependent methyltransferases"/>
    <property type="match status" value="1"/>
</dbReference>
<evidence type="ECO:0000256" key="1">
    <source>
        <dbReference type="ARBA" id="ARBA00011900"/>
    </source>
</evidence>
<evidence type="ECO:0000313" key="8">
    <source>
        <dbReference type="EMBL" id="MCZ0725107.1"/>
    </source>
</evidence>
<evidence type="ECO:0000256" key="3">
    <source>
        <dbReference type="ARBA" id="ARBA00022679"/>
    </source>
</evidence>
<evidence type="ECO:0000313" key="9">
    <source>
        <dbReference type="Proteomes" id="UP001146670"/>
    </source>
</evidence>
<dbReference type="GO" id="GO:0009007">
    <property type="term" value="F:site-specific DNA-methyltransferase (adenine-specific) activity"/>
    <property type="evidence" value="ECO:0007669"/>
    <property type="project" value="UniProtKB-EC"/>
</dbReference>
<keyword evidence="4" id="KW-0680">Restriction system</keyword>
<evidence type="ECO:0000256" key="5">
    <source>
        <dbReference type="ARBA" id="ARBA00023125"/>
    </source>
</evidence>
<feature type="domain" description="DNA methylase adenine-specific" evidence="7">
    <location>
        <begin position="12"/>
        <end position="110"/>
    </location>
</feature>
<evidence type="ECO:0000259" key="7">
    <source>
        <dbReference type="Pfam" id="PF02384"/>
    </source>
</evidence>
<sequence length="248" mass="28705">MNKIKKLIKSNDRVKQHGEVFTPDWMVQKMLDIPEIKNATESYTKTFLEPAAGDGNFLVAILERKLASVKKEFLNKTLIEYESHALYALSTLYGIELLEDNAQMCAMNLATTFQKEYLEVVQLFHGEANDDVIKSANYIISKNIVNGNFLTRKDRIGDPITFTEWEVCEVTPLGELVVSQTDYTLDEIYDNADHQKGTMNDYPKFYEEYDLFADYDFGEEIDVSFDKYGYAEVVISKVYKEEIEYYDN</sequence>
<dbReference type="InterPro" id="IPR003356">
    <property type="entry name" value="DNA_methylase_A-5"/>
</dbReference>
<comment type="caution">
    <text evidence="8">The sequence shown here is derived from an EMBL/GenBank/DDBJ whole genome shotgun (WGS) entry which is preliminary data.</text>
</comment>